<evidence type="ECO:0000313" key="1">
    <source>
        <dbReference type="EMBL" id="VEL28134.1"/>
    </source>
</evidence>
<dbReference type="Proteomes" id="UP000784294">
    <property type="component" value="Unassembled WGS sequence"/>
</dbReference>
<keyword evidence="2" id="KW-1185">Reference proteome</keyword>
<gene>
    <name evidence="1" type="ORF">PXEA_LOCUS21574</name>
</gene>
<organism evidence="1 2">
    <name type="scientific">Protopolystoma xenopodis</name>
    <dbReference type="NCBI Taxonomy" id="117903"/>
    <lineage>
        <taxon>Eukaryota</taxon>
        <taxon>Metazoa</taxon>
        <taxon>Spiralia</taxon>
        <taxon>Lophotrochozoa</taxon>
        <taxon>Platyhelminthes</taxon>
        <taxon>Monogenea</taxon>
        <taxon>Polyopisthocotylea</taxon>
        <taxon>Polystomatidea</taxon>
        <taxon>Polystomatidae</taxon>
        <taxon>Protopolystoma</taxon>
    </lineage>
</organism>
<comment type="caution">
    <text evidence="1">The sequence shown here is derived from an EMBL/GenBank/DDBJ whole genome shotgun (WGS) entry which is preliminary data.</text>
</comment>
<proteinExistence type="predicted"/>
<sequence length="138" mass="15779">MRRRRRILPNLIQCVKDEQARSTTGTRNIVSDDFVSALRRGDRKSGHSFGLETDSIHSLGKMQLRHSKVGRRGYILSLPPRMFEVLLGSLSFRWKVHLLKGFRAPSHQNSKQEEVSLFGSSFHVAIPFRLTSSLDLFS</sequence>
<protein>
    <submittedName>
        <fullName evidence="1">Uncharacterized protein</fullName>
    </submittedName>
</protein>
<dbReference type="EMBL" id="CAAALY010092552">
    <property type="protein sequence ID" value="VEL28134.1"/>
    <property type="molecule type" value="Genomic_DNA"/>
</dbReference>
<dbReference type="AlphaFoldDB" id="A0A3S5CK88"/>
<reference evidence="1" key="1">
    <citation type="submission" date="2018-11" db="EMBL/GenBank/DDBJ databases">
        <authorList>
            <consortium name="Pathogen Informatics"/>
        </authorList>
    </citation>
    <scope>NUCLEOTIDE SEQUENCE</scope>
</reference>
<accession>A0A3S5CK88</accession>
<name>A0A3S5CK88_9PLAT</name>
<evidence type="ECO:0000313" key="2">
    <source>
        <dbReference type="Proteomes" id="UP000784294"/>
    </source>
</evidence>